<evidence type="ECO:0000256" key="1">
    <source>
        <dbReference type="SAM" id="Coils"/>
    </source>
</evidence>
<name>A0A1C4FF04_BACTU</name>
<evidence type="ECO:0008006" key="4">
    <source>
        <dbReference type="Google" id="ProtNLM"/>
    </source>
</evidence>
<dbReference type="Proteomes" id="UP000195991">
    <property type="component" value="Unassembled WGS sequence"/>
</dbReference>
<reference evidence="2 3" key="1">
    <citation type="submission" date="2016-08" db="EMBL/GenBank/DDBJ databases">
        <authorList>
            <person name="Seilhamer J.J."/>
        </authorList>
    </citation>
    <scope>NUCLEOTIDE SEQUENCE [LARGE SCALE GENOMIC DNA]</scope>
    <source>
        <strain evidence="2 3">IEBC_T61001</strain>
    </source>
</reference>
<dbReference type="Pfam" id="PF22871">
    <property type="entry name" value="AimR"/>
    <property type="match status" value="1"/>
</dbReference>
<keyword evidence="1" id="KW-0175">Coiled coil</keyword>
<dbReference type="RefSeq" id="WP_088008879.1">
    <property type="nucleotide sequence ID" value="NZ_FMBI01000037.1"/>
</dbReference>
<gene>
    <name evidence="2" type="ORF">BTT61001_04253</name>
</gene>
<dbReference type="NCBIfam" id="NF038310">
    <property type="entry name" value="lysogeny_AimR"/>
    <property type="match status" value="1"/>
</dbReference>
<dbReference type="AlphaFoldDB" id="A0A1C4FF04"/>
<evidence type="ECO:0000313" key="3">
    <source>
        <dbReference type="Proteomes" id="UP000195991"/>
    </source>
</evidence>
<dbReference type="InterPro" id="IPR047705">
    <property type="entry name" value="AimR-like"/>
</dbReference>
<protein>
    <recommendedName>
        <fullName evidence="4">Transcriptional regulator</fullName>
    </recommendedName>
</protein>
<accession>A0A1C4FF04</accession>
<proteinExistence type="predicted"/>
<dbReference type="EMBL" id="FMBI01000037">
    <property type="protein sequence ID" value="SCC54476.1"/>
    <property type="molecule type" value="Genomic_DNA"/>
</dbReference>
<sequence>MQALLNKIHNDLYAAGITNEALSEIWGVAPSNVSRVFNGHTQISFCYLSKTLLSLYEDQVLRRDLVQKYLQFAKPENIKEAMEYFSFRGEFEMLQGLIVKEKERIALKREEKEKNEEKYTPGVDEEWINVYELIHRRYTDGERFSLEDFDEELEEMRFEVSTKEMEVLIDILRCQAAYQLRDYRMLLKRMKKIEKRLSKVKNKFHRASFSVRLKEGMNAVLLMDDKVLEIRKNSFELLEICSSELNFNIQKANAHYNIAESYIFENFVQSNYHFEKALHVLSESPYNQEIARKRKAIERTLNFLKIYHAKDLDNLKGDLDYPEQAFLAIRQGNNELALKILENIEKEKGCLNEFSTFYLGLAKKDVRLIEKSLEMFIKNNNNFYAELPKIYLGID</sequence>
<feature type="coiled-coil region" evidence="1">
    <location>
        <begin position="146"/>
        <end position="203"/>
    </location>
</feature>
<organism evidence="2 3">
    <name type="scientific">Bacillus thuringiensis</name>
    <dbReference type="NCBI Taxonomy" id="1428"/>
    <lineage>
        <taxon>Bacteria</taxon>
        <taxon>Bacillati</taxon>
        <taxon>Bacillota</taxon>
        <taxon>Bacilli</taxon>
        <taxon>Bacillales</taxon>
        <taxon>Bacillaceae</taxon>
        <taxon>Bacillus</taxon>
        <taxon>Bacillus cereus group</taxon>
    </lineage>
</organism>
<evidence type="ECO:0000313" key="2">
    <source>
        <dbReference type="EMBL" id="SCC54476.1"/>
    </source>
</evidence>